<accession>A0A081BVD7</accession>
<dbReference type="SMART" id="SM00292">
    <property type="entry name" value="BRCT"/>
    <property type="match status" value="1"/>
</dbReference>
<organism evidence="17">
    <name type="scientific">Vecturithrix granuli</name>
    <dbReference type="NCBI Taxonomy" id="1499967"/>
    <lineage>
        <taxon>Bacteria</taxon>
        <taxon>Candidatus Moduliflexota</taxon>
        <taxon>Candidatus Vecturitrichia</taxon>
        <taxon>Candidatus Vecturitrichales</taxon>
        <taxon>Candidatus Vecturitrichaceae</taxon>
        <taxon>Candidatus Vecturithrix</taxon>
    </lineage>
</organism>
<evidence type="ECO:0000256" key="10">
    <source>
        <dbReference type="ARBA" id="ARBA00023027"/>
    </source>
</evidence>
<evidence type="ECO:0000256" key="14">
    <source>
        <dbReference type="HAMAP-Rule" id="MF_01588"/>
    </source>
</evidence>
<dbReference type="GO" id="GO:0006281">
    <property type="term" value="P:DNA repair"/>
    <property type="evidence" value="ECO:0007669"/>
    <property type="project" value="UniProtKB-KW"/>
</dbReference>
<keyword evidence="11 14" id="KW-0234">DNA repair</keyword>
<feature type="active site" description="N6-AMP-lysine intermediate" evidence="14">
    <location>
        <position position="121"/>
    </location>
</feature>
<evidence type="ECO:0000256" key="6">
    <source>
        <dbReference type="ARBA" id="ARBA00022723"/>
    </source>
</evidence>
<dbReference type="STRING" id="1499967.U27_03254"/>
<dbReference type="InterPro" id="IPR036420">
    <property type="entry name" value="BRCT_dom_sf"/>
</dbReference>
<dbReference type="InterPro" id="IPR041663">
    <property type="entry name" value="DisA/LigA_HHH"/>
</dbReference>
<dbReference type="SMART" id="SM00532">
    <property type="entry name" value="LIGANc"/>
    <property type="match status" value="1"/>
</dbReference>
<dbReference type="Gene3D" id="3.30.470.30">
    <property type="entry name" value="DNA ligase/mRNA capping enzyme"/>
    <property type="match status" value="1"/>
</dbReference>
<dbReference type="AlphaFoldDB" id="A0A081BVD7"/>
<feature type="binding site" evidence="14">
    <location>
        <position position="119"/>
    </location>
    <ligand>
        <name>NAD(+)</name>
        <dbReference type="ChEBI" id="CHEBI:57540"/>
    </ligand>
</feature>
<dbReference type="HAMAP" id="MF_01588">
    <property type="entry name" value="DNA_ligase_A"/>
    <property type="match status" value="1"/>
</dbReference>
<dbReference type="FunFam" id="1.10.150.20:FF:000007">
    <property type="entry name" value="DNA ligase"/>
    <property type="match status" value="1"/>
</dbReference>
<dbReference type="InterPro" id="IPR013840">
    <property type="entry name" value="DNAligase_N"/>
</dbReference>
<dbReference type="EMBL" id="DF820464">
    <property type="protein sequence ID" value="GAK56292.1"/>
    <property type="molecule type" value="Genomic_DNA"/>
</dbReference>
<dbReference type="InterPro" id="IPR004149">
    <property type="entry name" value="Znf_DNAligase_C4"/>
</dbReference>
<dbReference type="SUPFAM" id="SSF52113">
    <property type="entry name" value="BRCT domain"/>
    <property type="match status" value="1"/>
</dbReference>
<dbReference type="InterPro" id="IPR010994">
    <property type="entry name" value="RuvA_2-like"/>
</dbReference>
<evidence type="ECO:0000256" key="3">
    <source>
        <dbReference type="ARBA" id="ARBA00013308"/>
    </source>
</evidence>
<evidence type="ECO:0000259" key="16">
    <source>
        <dbReference type="PROSITE" id="PS50172"/>
    </source>
</evidence>
<dbReference type="FunFam" id="3.30.470.30:FF:000001">
    <property type="entry name" value="DNA ligase"/>
    <property type="match status" value="1"/>
</dbReference>
<dbReference type="SUPFAM" id="SSF56091">
    <property type="entry name" value="DNA ligase/mRNA capping enzyme, catalytic domain"/>
    <property type="match status" value="1"/>
</dbReference>
<dbReference type="InterPro" id="IPR013839">
    <property type="entry name" value="DNAligase_adenylation"/>
</dbReference>
<feature type="binding site" evidence="14">
    <location>
        <position position="327"/>
    </location>
    <ligand>
        <name>NAD(+)</name>
        <dbReference type="ChEBI" id="CHEBI:57540"/>
    </ligand>
</feature>
<dbReference type="Pfam" id="PF03120">
    <property type="entry name" value="OB_DNA_ligase"/>
    <property type="match status" value="1"/>
</dbReference>
<evidence type="ECO:0000313" key="17">
    <source>
        <dbReference type="EMBL" id="GAK56292.1"/>
    </source>
</evidence>
<comment type="cofactor">
    <cofactor evidence="14">
        <name>Mg(2+)</name>
        <dbReference type="ChEBI" id="CHEBI:18420"/>
    </cofactor>
    <cofactor evidence="14">
        <name>Mn(2+)</name>
        <dbReference type="ChEBI" id="CHEBI:29035"/>
    </cofactor>
</comment>
<reference evidence="17" key="1">
    <citation type="journal article" date="2015" name="PeerJ">
        <title>First genomic representation of candidate bacterial phylum KSB3 points to enhanced environmental sensing as a trigger of wastewater bulking.</title>
        <authorList>
            <person name="Sekiguchi Y."/>
            <person name="Ohashi A."/>
            <person name="Parks D.H."/>
            <person name="Yamauchi T."/>
            <person name="Tyson G.W."/>
            <person name="Hugenholtz P."/>
        </authorList>
    </citation>
    <scope>NUCLEOTIDE SEQUENCE [LARGE SCALE GENOMIC DNA]</scope>
</reference>
<dbReference type="InterPro" id="IPR018239">
    <property type="entry name" value="DNA_ligase_AS"/>
</dbReference>
<dbReference type="Gene3D" id="1.10.150.20">
    <property type="entry name" value="5' to 3' exonuclease, C-terminal subdomain"/>
    <property type="match status" value="2"/>
</dbReference>
<dbReference type="Pfam" id="PF03119">
    <property type="entry name" value="DNA_ligase_ZBD"/>
    <property type="match status" value="1"/>
</dbReference>
<dbReference type="EC" id="6.5.1.2" evidence="2 14"/>
<evidence type="ECO:0000313" key="18">
    <source>
        <dbReference type="Proteomes" id="UP000030661"/>
    </source>
</evidence>
<evidence type="ECO:0000256" key="5">
    <source>
        <dbReference type="ARBA" id="ARBA00022705"/>
    </source>
</evidence>
<feature type="binding site" evidence="14">
    <location>
        <position position="303"/>
    </location>
    <ligand>
        <name>NAD(+)</name>
        <dbReference type="ChEBI" id="CHEBI:57540"/>
    </ligand>
</feature>
<feature type="domain" description="BRCT" evidence="16">
    <location>
        <begin position="602"/>
        <end position="680"/>
    </location>
</feature>
<dbReference type="SUPFAM" id="SSF50249">
    <property type="entry name" value="Nucleic acid-binding proteins"/>
    <property type="match status" value="1"/>
</dbReference>
<dbReference type="NCBIfam" id="TIGR00575">
    <property type="entry name" value="dnlj"/>
    <property type="match status" value="1"/>
</dbReference>
<dbReference type="eggNOG" id="COG0272">
    <property type="taxonomic scope" value="Bacteria"/>
</dbReference>
<evidence type="ECO:0000256" key="12">
    <source>
        <dbReference type="ARBA" id="ARBA00034005"/>
    </source>
</evidence>
<dbReference type="SUPFAM" id="SSF47781">
    <property type="entry name" value="RuvA domain 2-like"/>
    <property type="match status" value="1"/>
</dbReference>
<dbReference type="CDD" id="cd00114">
    <property type="entry name" value="LIGANc"/>
    <property type="match status" value="1"/>
</dbReference>
<dbReference type="PROSITE" id="PS01056">
    <property type="entry name" value="DNA_LIGASE_N2"/>
    <property type="match status" value="1"/>
</dbReference>
<feature type="binding site" evidence="14">
    <location>
        <position position="424"/>
    </location>
    <ligand>
        <name>Zn(2+)</name>
        <dbReference type="ChEBI" id="CHEBI:29105"/>
    </ligand>
</feature>
<dbReference type="Gene3D" id="6.20.10.30">
    <property type="match status" value="1"/>
</dbReference>
<dbReference type="FunFam" id="3.40.50.10190:FF:000054">
    <property type="entry name" value="DNA ligase"/>
    <property type="match status" value="1"/>
</dbReference>
<keyword evidence="4 14" id="KW-0436">Ligase</keyword>
<gene>
    <name evidence="14" type="primary">ligA</name>
    <name evidence="17" type="ORF">U27_03254</name>
</gene>
<comment type="similarity">
    <text evidence="13 14">Belongs to the NAD-dependent DNA ligase family. LigA subfamily.</text>
</comment>
<dbReference type="InterPro" id="IPR003583">
    <property type="entry name" value="Hlx-hairpin-Hlx_DNA-bd_motif"/>
</dbReference>
<name>A0A081BVD7_VECG1</name>
<feature type="binding site" evidence="14">
    <location>
        <position position="421"/>
    </location>
    <ligand>
        <name>Zn(2+)</name>
        <dbReference type="ChEBI" id="CHEBI:29105"/>
    </ligand>
</feature>
<keyword evidence="9 14" id="KW-0460">Magnesium</keyword>
<feature type="binding site" evidence="14">
    <location>
        <position position="444"/>
    </location>
    <ligand>
        <name>Zn(2+)</name>
        <dbReference type="ChEBI" id="CHEBI:29105"/>
    </ligand>
</feature>
<feature type="binding site" evidence="14">
    <location>
        <begin position="87"/>
        <end position="88"/>
    </location>
    <ligand>
        <name>NAD(+)</name>
        <dbReference type="ChEBI" id="CHEBI:57540"/>
    </ligand>
</feature>
<keyword evidence="6 14" id="KW-0479">Metal-binding</keyword>
<dbReference type="InterPro" id="IPR012340">
    <property type="entry name" value="NA-bd_OB-fold"/>
</dbReference>
<evidence type="ECO:0000256" key="8">
    <source>
        <dbReference type="ARBA" id="ARBA00022833"/>
    </source>
</evidence>
<keyword evidence="7 14" id="KW-0227">DNA damage</keyword>
<protein>
    <recommendedName>
        <fullName evidence="3 14">DNA ligase</fullName>
        <ecNumber evidence="2 14">6.5.1.2</ecNumber>
    </recommendedName>
    <alternativeName>
        <fullName evidence="14">Polydeoxyribonucleotide synthase [NAD(+)]</fullName>
    </alternativeName>
</protein>
<dbReference type="Pfam" id="PF01653">
    <property type="entry name" value="DNA_ligase_aden"/>
    <property type="match status" value="1"/>
</dbReference>
<dbReference type="GO" id="GO:0003911">
    <property type="term" value="F:DNA ligase (NAD+) activity"/>
    <property type="evidence" value="ECO:0007669"/>
    <property type="project" value="UniProtKB-UniRule"/>
</dbReference>
<dbReference type="Proteomes" id="UP000030661">
    <property type="component" value="Unassembled WGS sequence"/>
</dbReference>
<dbReference type="InterPro" id="IPR033136">
    <property type="entry name" value="DNA_ligase_CS"/>
</dbReference>
<evidence type="ECO:0000256" key="2">
    <source>
        <dbReference type="ARBA" id="ARBA00012722"/>
    </source>
</evidence>
<evidence type="ECO:0000256" key="4">
    <source>
        <dbReference type="ARBA" id="ARBA00022598"/>
    </source>
</evidence>
<dbReference type="GO" id="GO:0046872">
    <property type="term" value="F:metal ion binding"/>
    <property type="evidence" value="ECO:0007669"/>
    <property type="project" value="UniProtKB-KW"/>
</dbReference>
<dbReference type="HOGENOM" id="CLU_007764_2_1_0"/>
<dbReference type="PROSITE" id="PS01055">
    <property type="entry name" value="DNA_LIGASE_N1"/>
    <property type="match status" value="1"/>
</dbReference>
<evidence type="ECO:0000256" key="15">
    <source>
        <dbReference type="RuleBase" id="RU000618"/>
    </source>
</evidence>
<evidence type="ECO:0000256" key="9">
    <source>
        <dbReference type="ARBA" id="ARBA00022842"/>
    </source>
</evidence>
<comment type="catalytic activity">
    <reaction evidence="12 14 15">
        <text>NAD(+) + (deoxyribonucleotide)n-3'-hydroxyl + 5'-phospho-(deoxyribonucleotide)m = (deoxyribonucleotide)n+m + AMP + beta-nicotinamide D-nucleotide.</text>
        <dbReference type="EC" id="6.5.1.2"/>
    </reaction>
</comment>
<comment type="caution">
    <text evidence="14">Lacks conserved residue(s) required for the propagation of feature annotation.</text>
</comment>
<keyword evidence="14" id="KW-0464">Manganese</keyword>
<dbReference type="PANTHER" id="PTHR23389">
    <property type="entry name" value="CHROMOSOME TRANSMISSION FIDELITY FACTOR 18"/>
    <property type="match status" value="1"/>
</dbReference>
<proteinExistence type="inferred from homology"/>
<evidence type="ECO:0000256" key="7">
    <source>
        <dbReference type="ARBA" id="ARBA00022763"/>
    </source>
</evidence>
<dbReference type="SMART" id="SM00278">
    <property type="entry name" value="HhH1"/>
    <property type="match status" value="4"/>
</dbReference>
<dbReference type="Gene3D" id="1.10.287.610">
    <property type="entry name" value="Helix hairpin bin"/>
    <property type="match status" value="1"/>
</dbReference>
<feature type="binding site" evidence="14">
    <location>
        <position position="187"/>
    </location>
    <ligand>
        <name>NAD(+)</name>
        <dbReference type="ChEBI" id="CHEBI:57540"/>
    </ligand>
</feature>
<dbReference type="PIRSF" id="PIRSF001604">
    <property type="entry name" value="LigA"/>
    <property type="match status" value="1"/>
</dbReference>
<keyword evidence="5 14" id="KW-0235">DNA replication</keyword>
<dbReference type="Pfam" id="PF12826">
    <property type="entry name" value="HHH_2"/>
    <property type="match status" value="1"/>
</dbReference>
<evidence type="ECO:0000256" key="13">
    <source>
        <dbReference type="ARBA" id="ARBA00060881"/>
    </source>
</evidence>
<keyword evidence="18" id="KW-1185">Reference proteome</keyword>
<feature type="binding site" evidence="14">
    <location>
        <position position="142"/>
    </location>
    <ligand>
        <name>NAD(+)</name>
        <dbReference type="ChEBI" id="CHEBI:57540"/>
    </ligand>
</feature>
<dbReference type="GO" id="GO:0005829">
    <property type="term" value="C:cytosol"/>
    <property type="evidence" value="ECO:0007669"/>
    <property type="project" value="TreeGrafter"/>
</dbReference>
<keyword evidence="10 14" id="KW-0520">NAD</keyword>
<dbReference type="InterPro" id="IPR001679">
    <property type="entry name" value="DNA_ligase"/>
</dbReference>
<dbReference type="GO" id="GO:0003677">
    <property type="term" value="F:DNA binding"/>
    <property type="evidence" value="ECO:0007669"/>
    <property type="project" value="InterPro"/>
</dbReference>
<feature type="binding site" evidence="14">
    <location>
        <begin position="38"/>
        <end position="42"/>
    </location>
    <ligand>
        <name>NAD(+)</name>
        <dbReference type="ChEBI" id="CHEBI:57540"/>
    </ligand>
</feature>
<dbReference type="FunFam" id="2.40.50.140:FF:000012">
    <property type="entry name" value="DNA ligase"/>
    <property type="match status" value="1"/>
</dbReference>
<dbReference type="Gene3D" id="2.40.50.140">
    <property type="entry name" value="Nucleic acid-binding proteins"/>
    <property type="match status" value="1"/>
</dbReference>
<evidence type="ECO:0000256" key="1">
    <source>
        <dbReference type="ARBA" id="ARBA00004067"/>
    </source>
</evidence>
<dbReference type="PROSITE" id="PS50172">
    <property type="entry name" value="BRCT"/>
    <property type="match status" value="1"/>
</dbReference>
<dbReference type="GO" id="GO:0006260">
    <property type="term" value="P:DNA replication"/>
    <property type="evidence" value="ECO:0007669"/>
    <property type="project" value="UniProtKB-KW"/>
</dbReference>
<sequence>MDHSQESNVFLQEIEHLRQEIQRHNKLYYVDDQPQISDAEYDRLMRRLQELESLHPDLITPDSPTQRVGAAPLEKFGTVTHSIPMLSLANAMDEEELREFDHRIKRTLGTEAEIEYVFEPKIDGLAVEVVYENGMLVMGSTRGDGITGENVTQNLKTISSIPLRLLTSDPETRQSIVLPRKIEVRGEVYMDKTDFLTLNQERELTGEPLFANPRNSAAGSLRQLDPSVTAKRPLKAFFYAIGAVEGVNFDTHWNMLAYFRTLGLRTNPLNKICQGIEQVLEQYQHLNETKDSLPYEIDGTVVKVNSRHLQEELGTISRSPRWAIAFKFPAKQETTKILDILVQVGRTGALTPVAVLEPINIRGVQVSRATLHNQDEIDRKDIRIGDTVVVQRAGDVIPEVVNIVESGRTGAEKIFVMPTRCPVCQGEVIRPDGEAVHRCTNPNCPAKQIGHLEHFVSKRAMNIEGVSTKQIESFVNNGLIRDAADFYFLKKEQLLPLERMADKSADNVMQAIAQSKHPTLSRFVYALGIRHVGEHTASMLANYFGSLDRLKIASEEELTAIYEIGPEVAKSVSQYFSDPGTAKLLQKFFDGGVEIVNPEGVAARQHLTGKSFVLTGTLPSYTRDEAKDLIEKAGGRVVSSVSKKTDYVVAGRDPGSKLAKAQQLGVNILNEEEFQQLLQA</sequence>
<dbReference type="PANTHER" id="PTHR23389:SF9">
    <property type="entry name" value="DNA LIGASE"/>
    <property type="match status" value="1"/>
</dbReference>
<dbReference type="Gene3D" id="3.40.50.10190">
    <property type="entry name" value="BRCT domain"/>
    <property type="match status" value="1"/>
</dbReference>
<keyword evidence="8 14" id="KW-0862">Zinc</keyword>
<dbReference type="InterPro" id="IPR004150">
    <property type="entry name" value="NAD_DNA_ligase_OB"/>
</dbReference>
<dbReference type="InterPro" id="IPR001357">
    <property type="entry name" value="BRCT_dom"/>
</dbReference>
<dbReference type="Pfam" id="PF00533">
    <property type="entry name" value="BRCT"/>
    <property type="match status" value="1"/>
</dbReference>
<dbReference type="FunFam" id="1.10.150.20:FF:000006">
    <property type="entry name" value="DNA ligase"/>
    <property type="match status" value="1"/>
</dbReference>
<comment type="function">
    <text evidence="1 14">DNA ligase that catalyzes the formation of phosphodiester linkages between 5'-phosphoryl and 3'-hydroxyl groups in double-stranded DNA using NAD as a coenzyme and as the energy source for the reaction. It is essential for DNA replication and repair of damaged DNA.</text>
</comment>
<dbReference type="NCBIfam" id="NF005932">
    <property type="entry name" value="PRK07956.1"/>
    <property type="match status" value="1"/>
</dbReference>
<dbReference type="FunFam" id="1.10.287.610:FF:000002">
    <property type="entry name" value="DNA ligase"/>
    <property type="match status" value="1"/>
</dbReference>
<evidence type="ECO:0000256" key="11">
    <source>
        <dbReference type="ARBA" id="ARBA00023204"/>
    </source>
</evidence>
<dbReference type="CDD" id="cd17748">
    <property type="entry name" value="BRCT_DNA_ligase_like"/>
    <property type="match status" value="1"/>
</dbReference>